<keyword evidence="2" id="KW-1185">Reference proteome</keyword>
<reference evidence="1 2" key="1">
    <citation type="submission" date="2019-05" db="EMBL/GenBank/DDBJ databases">
        <title>Another draft genome of Portunus trituberculatus and its Hox gene families provides insights of decapod evolution.</title>
        <authorList>
            <person name="Jeong J.-H."/>
            <person name="Song I."/>
            <person name="Kim S."/>
            <person name="Choi T."/>
            <person name="Kim D."/>
            <person name="Ryu S."/>
            <person name="Kim W."/>
        </authorList>
    </citation>
    <scope>NUCLEOTIDE SEQUENCE [LARGE SCALE GENOMIC DNA]</scope>
    <source>
        <tissue evidence="1">Muscle</tissue>
    </source>
</reference>
<gene>
    <name evidence="1" type="ORF">E2C01_086462</name>
</gene>
<dbReference type="AlphaFoldDB" id="A0A5B7JBJ3"/>
<dbReference type="Proteomes" id="UP000324222">
    <property type="component" value="Unassembled WGS sequence"/>
</dbReference>
<proteinExistence type="predicted"/>
<accession>A0A5B7JBJ3</accession>
<evidence type="ECO:0000313" key="1">
    <source>
        <dbReference type="EMBL" id="MPC91426.1"/>
    </source>
</evidence>
<protein>
    <submittedName>
        <fullName evidence="1">Uncharacterized protein</fullName>
    </submittedName>
</protein>
<dbReference type="EMBL" id="VSRR010087736">
    <property type="protein sequence ID" value="MPC91426.1"/>
    <property type="molecule type" value="Genomic_DNA"/>
</dbReference>
<organism evidence="1 2">
    <name type="scientific">Portunus trituberculatus</name>
    <name type="common">Swimming crab</name>
    <name type="synonym">Neptunus trituberculatus</name>
    <dbReference type="NCBI Taxonomy" id="210409"/>
    <lineage>
        <taxon>Eukaryota</taxon>
        <taxon>Metazoa</taxon>
        <taxon>Ecdysozoa</taxon>
        <taxon>Arthropoda</taxon>
        <taxon>Crustacea</taxon>
        <taxon>Multicrustacea</taxon>
        <taxon>Malacostraca</taxon>
        <taxon>Eumalacostraca</taxon>
        <taxon>Eucarida</taxon>
        <taxon>Decapoda</taxon>
        <taxon>Pleocyemata</taxon>
        <taxon>Brachyura</taxon>
        <taxon>Eubrachyura</taxon>
        <taxon>Portunoidea</taxon>
        <taxon>Portunidae</taxon>
        <taxon>Portuninae</taxon>
        <taxon>Portunus</taxon>
    </lineage>
</organism>
<name>A0A5B7JBJ3_PORTR</name>
<comment type="caution">
    <text evidence="1">The sequence shown here is derived from an EMBL/GenBank/DDBJ whole genome shotgun (WGS) entry which is preliminary data.</text>
</comment>
<evidence type="ECO:0000313" key="2">
    <source>
        <dbReference type="Proteomes" id="UP000324222"/>
    </source>
</evidence>
<sequence>MALKEEEDDDDSSDDKDALFSFFSLLFFETFYCKTSKKRQSIVERVLHYCNFKENTERF</sequence>